<dbReference type="InterPro" id="IPR013747">
    <property type="entry name" value="ACP_syn_III_C"/>
</dbReference>
<evidence type="ECO:0000313" key="6">
    <source>
        <dbReference type="EMBL" id="AGD95039.1"/>
    </source>
</evidence>
<dbReference type="GO" id="GO:0004315">
    <property type="term" value="F:3-oxoacyl-[acyl-carrier-protein] synthase activity"/>
    <property type="evidence" value="ECO:0007669"/>
    <property type="project" value="InterPro"/>
</dbReference>
<dbReference type="GO" id="GO:0044550">
    <property type="term" value="P:secondary metabolite biosynthetic process"/>
    <property type="evidence" value="ECO:0007669"/>
    <property type="project" value="TreeGrafter"/>
</dbReference>
<dbReference type="PANTHER" id="PTHR34069:SF2">
    <property type="entry name" value="BETA-KETOACYL-[ACYL-CARRIER-PROTEIN] SYNTHASE III"/>
    <property type="match status" value="1"/>
</dbReference>
<evidence type="ECO:0000256" key="1">
    <source>
        <dbReference type="ARBA" id="ARBA00022490"/>
    </source>
</evidence>
<protein>
    <submittedName>
        <fullName evidence="6">3-Oxoacyl-(Acyl-carrier-protein (ACP)) synthase III domain protein</fullName>
    </submittedName>
</protein>
<dbReference type="InterPro" id="IPR016039">
    <property type="entry name" value="Thiolase-like"/>
</dbReference>
<dbReference type="Pfam" id="PF08545">
    <property type="entry name" value="ACP_syn_III"/>
    <property type="match status" value="1"/>
</dbReference>
<organism evidence="6">
    <name type="scientific">Streptomyces melanovinaceus</name>
    <dbReference type="NCBI Taxonomy" id="1182637"/>
    <lineage>
        <taxon>Bacteria</taxon>
        <taxon>Bacillati</taxon>
        <taxon>Actinomycetota</taxon>
        <taxon>Actinomycetes</taxon>
        <taxon>Kitasatosporales</taxon>
        <taxon>Streptomycetaceae</taxon>
        <taxon>Streptomyces</taxon>
    </lineage>
</organism>
<sequence>MADITADQLDLLVLAITDIPEYLYWDPSTHVQHRLGARRAETVLIAQGCIGGITCLDQVAGRFATHPDYQNALVIGVNRTCEAYWNRMETHSLMFSDGAAAAVLRRGHDAYTWRAVETISDGRYSDFFLLEQGGAAVPFTADGAETGMSPTVRDAWDMMEFFDYDTDRFATFVDLMNTRVAEVVARACRRIGADVSDLSRVVFLNDNARTLKDVSGKIGVPLDRTNFDISLEHGHFGAADHLFNLRRHILDDAVKPGDLIALAGMGRGMHWACALIEVLHPDRSSGSPRGTRPTTSLSVHAFQAEVYTEMNRFCSRCGGVLSQSDHRPRRVSPAWAAMASSSVGE</sequence>
<accession>A0A0A6ZAM8</accession>
<keyword evidence="1" id="KW-0963">Cytoplasm</keyword>
<name>A0A0A6ZAM8_9ACTN</name>
<evidence type="ECO:0000256" key="2">
    <source>
        <dbReference type="ARBA" id="ARBA00022679"/>
    </source>
</evidence>
<dbReference type="InterPro" id="IPR013751">
    <property type="entry name" value="ACP_syn_III_N"/>
</dbReference>
<feature type="domain" description="Beta-ketoacyl-[acyl-carrier-protein] synthase III C-terminal" evidence="4">
    <location>
        <begin position="189"/>
        <end position="277"/>
    </location>
</feature>
<dbReference type="AlphaFoldDB" id="A0A0A6ZAM8"/>
<dbReference type="Gene3D" id="3.40.47.10">
    <property type="match status" value="2"/>
</dbReference>
<dbReference type="GO" id="GO:0006633">
    <property type="term" value="P:fatty acid biosynthetic process"/>
    <property type="evidence" value="ECO:0007669"/>
    <property type="project" value="InterPro"/>
</dbReference>
<dbReference type="SUPFAM" id="SSF53901">
    <property type="entry name" value="Thiolase-like"/>
    <property type="match status" value="2"/>
</dbReference>
<gene>
    <name evidence="6" type="primary">qncK</name>
</gene>
<dbReference type="EMBL" id="JX021290">
    <property type="protein sequence ID" value="AGD95039.1"/>
    <property type="molecule type" value="Genomic_DNA"/>
</dbReference>
<keyword evidence="3" id="KW-0012">Acyltransferase</keyword>
<evidence type="ECO:0000259" key="4">
    <source>
        <dbReference type="Pfam" id="PF08541"/>
    </source>
</evidence>
<keyword evidence="2" id="KW-0808">Transferase</keyword>
<reference evidence="6" key="1">
    <citation type="submission" date="2012-05" db="EMBL/GenBank/DDBJ databases">
        <title>Quinocarcin biosynthetic gene cluster.</title>
        <authorList>
            <person name="Jian X.H."/>
            <person name="Song L.Q."/>
            <person name="Tang G.L."/>
        </authorList>
    </citation>
    <scope>NUCLEOTIDE SEQUENCE</scope>
    <source>
        <strain evidence="6">NRRL 12388</strain>
    </source>
</reference>
<dbReference type="PANTHER" id="PTHR34069">
    <property type="entry name" value="3-OXOACYL-[ACYL-CARRIER-PROTEIN] SYNTHASE 3"/>
    <property type="match status" value="1"/>
</dbReference>
<dbReference type="Pfam" id="PF08541">
    <property type="entry name" value="ACP_syn_III_C"/>
    <property type="match status" value="1"/>
</dbReference>
<proteinExistence type="predicted"/>
<evidence type="ECO:0000259" key="5">
    <source>
        <dbReference type="Pfam" id="PF08545"/>
    </source>
</evidence>
<feature type="domain" description="Beta-ketoacyl-[acyl-carrier-protein] synthase III N-terminal" evidence="5">
    <location>
        <begin position="45"/>
        <end position="122"/>
    </location>
</feature>
<evidence type="ECO:0000256" key="3">
    <source>
        <dbReference type="ARBA" id="ARBA00023315"/>
    </source>
</evidence>